<dbReference type="EMBL" id="JNBS01002076">
    <property type="protein sequence ID" value="OQR95608.1"/>
    <property type="molecule type" value="Genomic_DNA"/>
</dbReference>
<protein>
    <submittedName>
        <fullName evidence="1">Uncharacterized protein</fullName>
    </submittedName>
</protein>
<organism evidence="1 2">
    <name type="scientific">Thraustotheca clavata</name>
    <dbReference type="NCBI Taxonomy" id="74557"/>
    <lineage>
        <taxon>Eukaryota</taxon>
        <taxon>Sar</taxon>
        <taxon>Stramenopiles</taxon>
        <taxon>Oomycota</taxon>
        <taxon>Saprolegniomycetes</taxon>
        <taxon>Saprolegniales</taxon>
        <taxon>Achlyaceae</taxon>
        <taxon>Thraustotheca</taxon>
    </lineage>
</organism>
<sequence>MSRFNVIQSKLKSHDVFPGYKEQRESYSESVVTVIRCLRLVLEPSEISWVDKKGDTWYHIVALGLNSPKEFRVTLKKLGLYCRTKILPVYHRQLLGRWTCTFGTVDPSEDSTYAVSVLRRLVHVIVDATDANWNPSIKLTDCFCSAVASKESTGLSMYMTELRELLPELLNLEGATKVIDEGRCAEIDAWCSVMVSQSPPWPPMTRWYIPRLQSSNKEERYMFLAERDIAFEMYCAFEVKTPLRTVYAATGESMMTEESLIKFLCLAFQLWFNDQDVKNDRTADFKSSRIGFGINMNHVRYLSKLQTWYLRDAFKFMNIDKLGIGSGISFNGTFCCVMLRLYGSSWKQQVEVPHKMDSNFLSFVNEATSEGLQSVLYHGGLHICKLLFAKEKMGTLLTPLDTSLSMDTSGLAAMDKLHT</sequence>
<name>A0A1V9ZC93_9STRA</name>
<evidence type="ECO:0000313" key="2">
    <source>
        <dbReference type="Proteomes" id="UP000243217"/>
    </source>
</evidence>
<keyword evidence="2" id="KW-1185">Reference proteome</keyword>
<accession>A0A1V9ZC93</accession>
<reference evidence="1 2" key="1">
    <citation type="journal article" date="2014" name="Genome Biol. Evol.">
        <title>The secreted proteins of Achlya hypogyna and Thraustotheca clavata identify the ancestral oomycete secretome and reveal gene acquisitions by horizontal gene transfer.</title>
        <authorList>
            <person name="Misner I."/>
            <person name="Blouin N."/>
            <person name="Leonard G."/>
            <person name="Richards T.A."/>
            <person name="Lane C.E."/>
        </authorList>
    </citation>
    <scope>NUCLEOTIDE SEQUENCE [LARGE SCALE GENOMIC DNA]</scope>
    <source>
        <strain evidence="1 2">ATCC 34112</strain>
    </source>
</reference>
<dbReference type="OrthoDB" id="77966at2759"/>
<dbReference type="Proteomes" id="UP000243217">
    <property type="component" value="Unassembled WGS sequence"/>
</dbReference>
<comment type="caution">
    <text evidence="1">The sequence shown here is derived from an EMBL/GenBank/DDBJ whole genome shotgun (WGS) entry which is preliminary data.</text>
</comment>
<gene>
    <name evidence="1" type="ORF">THRCLA_07721</name>
</gene>
<dbReference type="AlphaFoldDB" id="A0A1V9ZC93"/>
<proteinExistence type="predicted"/>
<evidence type="ECO:0000313" key="1">
    <source>
        <dbReference type="EMBL" id="OQR95608.1"/>
    </source>
</evidence>